<comment type="caution">
    <text evidence="2">The sequence shown here is derived from an EMBL/GenBank/DDBJ whole genome shotgun (WGS) entry which is preliminary data.</text>
</comment>
<protein>
    <recommendedName>
        <fullName evidence="1">Metallo-beta-lactamase domain-containing protein</fullName>
    </recommendedName>
</protein>
<dbReference type="InterPro" id="IPR036866">
    <property type="entry name" value="RibonucZ/Hydroxyglut_hydro"/>
</dbReference>
<gene>
    <name evidence="2" type="ORF">S12H4_18632</name>
</gene>
<evidence type="ECO:0000313" key="2">
    <source>
        <dbReference type="EMBL" id="GAI77799.1"/>
    </source>
</evidence>
<dbReference type="AlphaFoldDB" id="X1TCM7"/>
<feature type="non-terminal residue" evidence="2">
    <location>
        <position position="172"/>
    </location>
</feature>
<organism evidence="2">
    <name type="scientific">marine sediment metagenome</name>
    <dbReference type="NCBI Taxonomy" id="412755"/>
    <lineage>
        <taxon>unclassified sequences</taxon>
        <taxon>metagenomes</taxon>
        <taxon>ecological metagenomes</taxon>
    </lineage>
</organism>
<evidence type="ECO:0000259" key="1">
    <source>
        <dbReference type="Pfam" id="PF00753"/>
    </source>
</evidence>
<dbReference type="Gene3D" id="3.60.15.10">
    <property type="entry name" value="Ribonuclease Z/Hydroxyacylglutathione hydrolase-like"/>
    <property type="match status" value="1"/>
</dbReference>
<feature type="domain" description="Metallo-beta-lactamase" evidence="1">
    <location>
        <begin position="22"/>
        <end position="168"/>
    </location>
</feature>
<dbReference type="PANTHER" id="PTHR42951:SF17">
    <property type="entry name" value="METALLO-BETA-LACTAMASE DOMAIN-CONTAINING PROTEIN"/>
    <property type="match status" value="1"/>
</dbReference>
<sequence length="172" mass="19421">MTDNNPPYKIKIISLPLPFKMGRVNCYLIAFGDSFILVDTGMAKNRDDLVKELESSGCTPVKLKLVIVTHADPDHAGNCAYLSETYGVRIALHSAESAAVERGDMTLSRKRKNIFKRILMKMFLLFFRLSKSDRFQPDIYLDEDSDLSDYRFDARVVHIPGHSYGSIGILLS</sequence>
<dbReference type="PANTHER" id="PTHR42951">
    <property type="entry name" value="METALLO-BETA-LACTAMASE DOMAIN-CONTAINING"/>
    <property type="match status" value="1"/>
</dbReference>
<accession>X1TCM7</accession>
<dbReference type="InterPro" id="IPR050855">
    <property type="entry name" value="NDM-1-like"/>
</dbReference>
<dbReference type="Pfam" id="PF00753">
    <property type="entry name" value="Lactamase_B"/>
    <property type="match status" value="1"/>
</dbReference>
<dbReference type="SUPFAM" id="SSF56281">
    <property type="entry name" value="Metallo-hydrolase/oxidoreductase"/>
    <property type="match status" value="1"/>
</dbReference>
<dbReference type="EMBL" id="BARW01009228">
    <property type="protein sequence ID" value="GAI77799.1"/>
    <property type="molecule type" value="Genomic_DNA"/>
</dbReference>
<dbReference type="InterPro" id="IPR001279">
    <property type="entry name" value="Metallo-B-lactamas"/>
</dbReference>
<proteinExistence type="predicted"/>
<reference evidence="2" key="1">
    <citation type="journal article" date="2014" name="Front. Microbiol.">
        <title>High frequency of phylogenetically diverse reductive dehalogenase-homologous genes in deep subseafloor sedimentary metagenomes.</title>
        <authorList>
            <person name="Kawai M."/>
            <person name="Futagami T."/>
            <person name="Toyoda A."/>
            <person name="Takaki Y."/>
            <person name="Nishi S."/>
            <person name="Hori S."/>
            <person name="Arai W."/>
            <person name="Tsubouchi T."/>
            <person name="Morono Y."/>
            <person name="Uchiyama I."/>
            <person name="Ito T."/>
            <person name="Fujiyama A."/>
            <person name="Inagaki F."/>
            <person name="Takami H."/>
        </authorList>
    </citation>
    <scope>NUCLEOTIDE SEQUENCE</scope>
    <source>
        <strain evidence="2">Expedition CK06-06</strain>
    </source>
</reference>
<name>X1TCM7_9ZZZZ</name>